<proteinExistence type="predicted"/>
<feature type="transmembrane region" description="Helical" evidence="1">
    <location>
        <begin position="78"/>
        <end position="101"/>
    </location>
</feature>
<dbReference type="AlphaFoldDB" id="A0A9D1SIS5"/>
<feature type="transmembrane region" description="Helical" evidence="1">
    <location>
        <begin position="196"/>
        <end position="216"/>
    </location>
</feature>
<name>A0A9D1SIS5_9FIRM</name>
<protein>
    <submittedName>
        <fullName evidence="2">Pr6Pr family membrane protein</fullName>
    </submittedName>
</protein>
<feature type="transmembrane region" description="Helical" evidence="1">
    <location>
        <begin position="113"/>
        <end position="132"/>
    </location>
</feature>
<feature type="transmembrane region" description="Helical" evidence="1">
    <location>
        <begin position="48"/>
        <end position="66"/>
    </location>
</feature>
<evidence type="ECO:0000313" key="3">
    <source>
        <dbReference type="Proteomes" id="UP000824110"/>
    </source>
</evidence>
<reference evidence="2" key="1">
    <citation type="submission" date="2020-10" db="EMBL/GenBank/DDBJ databases">
        <authorList>
            <person name="Gilroy R."/>
        </authorList>
    </citation>
    <scope>NUCLEOTIDE SEQUENCE</scope>
    <source>
        <strain evidence="2">CHK195-12923</strain>
    </source>
</reference>
<dbReference type="EMBL" id="DVNE01000036">
    <property type="protein sequence ID" value="HIU61731.1"/>
    <property type="molecule type" value="Genomic_DNA"/>
</dbReference>
<evidence type="ECO:0000256" key="1">
    <source>
        <dbReference type="SAM" id="Phobius"/>
    </source>
</evidence>
<feature type="transmembrane region" description="Helical" evidence="1">
    <location>
        <begin position="139"/>
        <end position="160"/>
    </location>
</feature>
<dbReference type="Proteomes" id="UP000824110">
    <property type="component" value="Unassembled WGS sequence"/>
</dbReference>
<keyword evidence="1" id="KW-0812">Transmembrane</keyword>
<dbReference type="InterPro" id="IPR049713">
    <property type="entry name" value="Pr6Pr-like"/>
</dbReference>
<gene>
    <name evidence="2" type="ORF">IAB69_03685</name>
</gene>
<keyword evidence="1" id="KW-0472">Membrane</keyword>
<accession>A0A9D1SIS5</accession>
<comment type="caution">
    <text evidence="2">The sequence shown here is derived from an EMBL/GenBank/DDBJ whole genome shotgun (WGS) entry which is preliminary data.</text>
</comment>
<sequence length="228" mass="24786">MKKYFSLSLQFIVVLCAALGVSISAIFSGASAMGSGTVFLYFTIQSNIWIAAICLVYFIIGTAEAISGRPFHIPRILWILKFVFTVSITLTGAVFCLVLAPPMPGAFRSVTNILTHAIVPAAAIADLFLCEAGKVSYKFIFFACIPPILYLLFVSVGYALGWNFGGGNNYPYFFLNLGSPAGIFGFGDGIYFMGTFYWVIVLLAFISAIAAIYVAILKSHSAHKVQYR</sequence>
<reference evidence="2" key="2">
    <citation type="journal article" date="2021" name="PeerJ">
        <title>Extensive microbial diversity within the chicken gut microbiome revealed by metagenomics and culture.</title>
        <authorList>
            <person name="Gilroy R."/>
            <person name="Ravi A."/>
            <person name="Getino M."/>
            <person name="Pursley I."/>
            <person name="Horton D.L."/>
            <person name="Alikhan N.F."/>
            <person name="Baker D."/>
            <person name="Gharbi K."/>
            <person name="Hall N."/>
            <person name="Watson M."/>
            <person name="Adriaenssens E.M."/>
            <person name="Foster-Nyarko E."/>
            <person name="Jarju S."/>
            <person name="Secka A."/>
            <person name="Antonio M."/>
            <person name="Oren A."/>
            <person name="Chaudhuri R.R."/>
            <person name="La Ragione R."/>
            <person name="Hildebrand F."/>
            <person name="Pallen M.J."/>
        </authorList>
    </citation>
    <scope>NUCLEOTIDE SEQUENCE</scope>
    <source>
        <strain evidence="2">CHK195-12923</strain>
    </source>
</reference>
<organism evidence="2 3">
    <name type="scientific">Candidatus Coproplasma excrementigallinarum</name>
    <dbReference type="NCBI Taxonomy" id="2840747"/>
    <lineage>
        <taxon>Bacteria</taxon>
        <taxon>Bacillati</taxon>
        <taxon>Bacillota</taxon>
        <taxon>Clostridia</taxon>
        <taxon>Eubacteriales</taxon>
        <taxon>Candidatus Coproplasma</taxon>
    </lineage>
</organism>
<keyword evidence="1" id="KW-1133">Transmembrane helix</keyword>
<dbReference type="NCBIfam" id="NF038065">
    <property type="entry name" value="Pr6Pr"/>
    <property type="match status" value="1"/>
</dbReference>
<evidence type="ECO:0000313" key="2">
    <source>
        <dbReference type="EMBL" id="HIU61731.1"/>
    </source>
</evidence>